<dbReference type="Gene3D" id="3.40.50.1240">
    <property type="entry name" value="Phosphoglycerate mutase-like"/>
    <property type="match status" value="1"/>
</dbReference>
<evidence type="ECO:0000256" key="1">
    <source>
        <dbReference type="PIRSR" id="PIRSR613078-2"/>
    </source>
</evidence>
<keyword evidence="3" id="KW-1185">Reference proteome</keyword>
<dbReference type="RefSeq" id="WP_197452915.1">
    <property type="nucleotide sequence ID" value="NZ_CP036261.1"/>
</dbReference>
<dbReference type="SMART" id="SM00855">
    <property type="entry name" value="PGAM"/>
    <property type="match status" value="1"/>
</dbReference>
<dbReference type="Pfam" id="PF00300">
    <property type="entry name" value="His_Phos_1"/>
    <property type="match status" value="1"/>
</dbReference>
<evidence type="ECO:0000313" key="2">
    <source>
        <dbReference type="EMBL" id="QDS88211.1"/>
    </source>
</evidence>
<reference evidence="2 3" key="1">
    <citation type="submission" date="2019-02" db="EMBL/GenBank/DDBJ databases">
        <title>Deep-cultivation of Planctomycetes and their phenomic and genomic characterization uncovers novel biology.</title>
        <authorList>
            <person name="Wiegand S."/>
            <person name="Jogler M."/>
            <person name="Boedeker C."/>
            <person name="Pinto D."/>
            <person name="Vollmers J."/>
            <person name="Rivas-Marin E."/>
            <person name="Kohn T."/>
            <person name="Peeters S.H."/>
            <person name="Heuer A."/>
            <person name="Rast P."/>
            <person name="Oberbeckmann S."/>
            <person name="Bunk B."/>
            <person name="Jeske O."/>
            <person name="Meyerdierks A."/>
            <person name="Storesund J.E."/>
            <person name="Kallscheuer N."/>
            <person name="Luecker S."/>
            <person name="Lage O.M."/>
            <person name="Pohl T."/>
            <person name="Merkel B.J."/>
            <person name="Hornburger P."/>
            <person name="Mueller R.-W."/>
            <person name="Bruemmer F."/>
            <person name="Labrenz M."/>
            <person name="Spormann A.M."/>
            <person name="Op den Camp H."/>
            <person name="Overmann J."/>
            <person name="Amann R."/>
            <person name="Jetten M.S.M."/>
            <person name="Mascher T."/>
            <person name="Medema M.H."/>
            <person name="Devos D.P."/>
            <person name="Kaster A.-K."/>
            <person name="Ovreas L."/>
            <person name="Rohde M."/>
            <person name="Galperin M.Y."/>
            <person name="Jogler C."/>
        </authorList>
    </citation>
    <scope>NUCLEOTIDE SEQUENCE [LARGE SCALE GENOMIC DNA]</scope>
    <source>
        <strain evidence="2 3">EC9</strain>
    </source>
</reference>
<accession>A0A517M018</accession>
<dbReference type="InterPro" id="IPR013078">
    <property type="entry name" value="His_Pase_superF_clade-1"/>
</dbReference>
<proteinExistence type="predicted"/>
<dbReference type="EMBL" id="CP036261">
    <property type="protein sequence ID" value="QDS88211.1"/>
    <property type="molecule type" value="Genomic_DNA"/>
</dbReference>
<dbReference type="CDD" id="cd07067">
    <property type="entry name" value="HP_PGM_like"/>
    <property type="match status" value="1"/>
</dbReference>
<dbReference type="AlphaFoldDB" id="A0A517M018"/>
<dbReference type="PANTHER" id="PTHR47623">
    <property type="entry name" value="OS09G0287300 PROTEIN"/>
    <property type="match status" value="1"/>
</dbReference>
<name>A0A517M018_9BACT</name>
<dbReference type="PANTHER" id="PTHR47623:SF1">
    <property type="entry name" value="OS09G0287300 PROTEIN"/>
    <property type="match status" value="1"/>
</dbReference>
<feature type="binding site" evidence="1">
    <location>
        <position position="60"/>
    </location>
    <ligand>
        <name>substrate</name>
    </ligand>
</feature>
<dbReference type="InterPro" id="IPR029033">
    <property type="entry name" value="His_PPase_superfam"/>
</dbReference>
<organism evidence="2 3">
    <name type="scientific">Rosistilla ulvae</name>
    <dbReference type="NCBI Taxonomy" id="1930277"/>
    <lineage>
        <taxon>Bacteria</taxon>
        <taxon>Pseudomonadati</taxon>
        <taxon>Planctomycetota</taxon>
        <taxon>Planctomycetia</taxon>
        <taxon>Pirellulales</taxon>
        <taxon>Pirellulaceae</taxon>
        <taxon>Rosistilla</taxon>
    </lineage>
</organism>
<gene>
    <name evidence="2" type="ORF">EC9_23990</name>
</gene>
<protein>
    <submittedName>
        <fullName evidence="2">Phosphohistidine phosphatase</fullName>
    </submittedName>
</protein>
<dbReference type="KEGG" id="ruv:EC9_23990"/>
<dbReference type="SUPFAM" id="SSF53254">
    <property type="entry name" value="Phosphoglycerate mutase-like"/>
    <property type="match status" value="1"/>
</dbReference>
<dbReference type="Proteomes" id="UP000319557">
    <property type="component" value="Chromosome"/>
</dbReference>
<sequence length="165" mass="18211">MSRLELIMMRHAKSDWGEVSLADHDRTLNNRGRRDAPRIGRWILEQDLLPDLVLCSTAVRAQQTIEAVAGEWPVEVPIHDSRTLYHAAPETIIKVVASDAMEAKRVMVVGHNPGMEMLAGHFSGACGHFPTAAILALAFEIPEWSKLRLSSQAITLAATRPKAID</sequence>
<evidence type="ECO:0000313" key="3">
    <source>
        <dbReference type="Proteomes" id="UP000319557"/>
    </source>
</evidence>